<dbReference type="AlphaFoldDB" id="A0A670IZY8"/>
<dbReference type="OMA" id="YPASHRF"/>
<reference evidence="1 2" key="1">
    <citation type="journal article" date="2019" name="Proc. Natl. Acad. Sci. U.S.A.">
        <title>Regulatory changes in pterin and carotenoid genes underlie balanced color polymorphisms in the wall lizard.</title>
        <authorList>
            <person name="Andrade P."/>
            <person name="Pinho C."/>
            <person name="Perez I de Lanuza G."/>
            <person name="Afonso S."/>
            <person name="Brejcha J."/>
            <person name="Rubin C.J."/>
            <person name="Wallerman O."/>
            <person name="Pereira P."/>
            <person name="Sabatino S.J."/>
            <person name="Bellati A."/>
            <person name="Pellitteri-Rosa D."/>
            <person name="Bosakova Z."/>
            <person name="Bunikis I."/>
            <person name="Carretero M.A."/>
            <person name="Feiner N."/>
            <person name="Marsik P."/>
            <person name="Pauperio F."/>
            <person name="Salvi D."/>
            <person name="Soler L."/>
            <person name="While G.M."/>
            <person name="Uller T."/>
            <person name="Font E."/>
            <person name="Andersson L."/>
            <person name="Carneiro M."/>
        </authorList>
    </citation>
    <scope>NUCLEOTIDE SEQUENCE</scope>
</reference>
<keyword evidence="2" id="KW-1185">Reference proteome</keyword>
<sequence>MNFSHLVSLANYPASHRFLCLRFNCKSFNIIYRTKAGVSVVEYLRSSGNYILSGIFLGGCSSEDSSSTF</sequence>
<protein>
    <submittedName>
        <fullName evidence="1">Uncharacterized protein</fullName>
    </submittedName>
</protein>
<proteinExistence type="predicted"/>
<dbReference type="Proteomes" id="UP000472272">
    <property type="component" value="Chromosome 10"/>
</dbReference>
<evidence type="ECO:0000313" key="1">
    <source>
        <dbReference type="Ensembl" id="ENSPMRP00000017808.1"/>
    </source>
</evidence>
<dbReference type="Ensembl" id="ENSPMRT00000018956.1">
    <property type="protein sequence ID" value="ENSPMRP00000017808.1"/>
    <property type="gene ID" value="ENSPMRG00000011756.1"/>
</dbReference>
<dbReference type="GeneTree" id="ENSGT01000000216059"/>
<evidence type="ECO:0000313" key="2">
    <source>
        <dbReference type="Proteomes" id="UP000472272"/>
    </source>
</evidence>
<organism evidence="1 2">
    <name type="scientific">Podarcis muralis</name>
    <name type="common">Wall lizard</name>
    <name type="synonym">Lacerta muralis</name>
    <dbReference type="NCBI Taxonomy" id="64176"/>
    <lineage>
        <taxon>Eukaryota</taxon>
        <taxon>Metazoa</taxon>
        <taxon>Chordata</taxon>
        <taxon>Craniata</taxon>
        <taxon>Vertebrata</taxon>
        <taxon>Euteleostomi</taxon>
        <taxon>Lepidosauria</taxon>
        <taxon>Squamata</taxon>
        <taxon>Bifurcata</taxon>
        <taxon>Unidentata</taxon>
        <taxon>Episquamata</taxon>
        <taxon>Laterata</taxon>
        <taxon>Lacertibaenia</taxon>
        <taxon>Lacertidae</taxon>
        <taxon>Podarcis</taxon>
    </lineage>
</organism>
<reference evidence="1" key="2">
    <citation type="submission" date="2025-08" db="UniProtKB">
        <authorList>
            <consortium name="Ensembl"/>
        </authorList>
    </citation>
    <scope>IDENTIFICATION</scope>
</reference>
<reference evidence="1" key="3">
    <citation type="submission" date="2025-09" db="UniProtKB">
        <authorList>
            <consortium name="Ensembl"/>
        </authorList>
    </citation>
    <scope>IDENTIFICATION</scope>
</reference>
<name>A0A670IZY8_PODMU</name>
<accession>A0A670IZY8</accession>